<keyword evidence="1" id="KW-0808">Transferase</keyword>
<keyword evidence="2" id="KW-1185">Reference proteome</keyword>
<keyword evidence="1" id="KW-0489">Methyltransferase</keyword>
<organism evidence="1 2">
    <name type="scientific">Plasmodium brasilianum</name>
    <dbReference type="NCBI Taxonomy" id="5824"/>
    <lineage>
        <taxon>Eukaryota</taxon>
        <taxon>Sar</taxon>
        <taxon>Alveolata</taxon>
        <taxon>Apicomplexa</taxon>
        <taxon>Aconoidasida</taxon>
        <taxon>Haemosporida</taxon>
        <taxon>Plasmodiidae</taxon>
        <taxon>Plasmodium</taxon>
        <taxon>Plasmodium (Plasmodium)</taxon>
    </lineage>
</organism>
<sequence>MNNYEKEYMNINIFSNIVLNCNYWLLKRNIILCIHSNKYHTHVNYFDRPVKRPTLIVNEKCVKNILNGFPWIYSKDVKNAEELFLYSPCLVNIKDEFNENIGIGIYNKNSTIASRILTRNINDNINEEFFNCRIKRAYKKRLELFPNDNFFRVVNAESDSLPGIIIDKFNKLICVQINASGMDILSHVILKSIENVLTPDVIILKNDNQIRKLEKLPLKKEVYKGLYTSPIEVRENGLTFFVDILRGQKTGWYYDQRYNRSMLISYCKNKNVLDLFSYTGSFGITLAYYGANEVTCVDSSYLAIQNGIKSAQYNNVLDKINFVHSCVKKFFNVCLHVQLITAFRKGETSKNGKSCHLVRINQEKKNNEAKYFPSGREEQNNEAKYFPGGREEQNNEAKYIPGGREEQSNEAKYIPGGREEQNNEAKYFPDGKEEQVNSTKHDMNSSEKSNYINKQECEKGEQKLFSDIENIFIYEKSNSNTTHIEDIESLLIKNNNYDFFKKKYDVILIDPPALARNSYLLPSALKVYEKLLYISFKIMQKPGYVFVSSCNKLVGYEELILCIRRSLNWSNCEGTIIGEGRISSDHPIHVSLPETKYLTSVLLMVT</sequence>
<evidence type="ECO:0000313" key="1">
    <source>
        <dbReference type="EMBL" id="KAI4836774.1"/>
    </source>
</evidence>
<accession>A0ACB9Y7W9</accession>
<gene>
    <name evidence="1" type="ORF">MKS88_004578</name>
</gene>
<reference evidence="1" key="1">
    <citation type="submission" date="2022-06" db="EMBL/GenBank/DDBJ databases">
        <title>The First Complete Genome of the Simian Malaria Parasite Plasmodium brasilianum.</title>
        <authorList>
            <person name="Bajic M."/>
            <person name="Ravishankar S."/>
        </authorList>
    </citation>
    <scope>NUCLEOTIDE SEQUENCE</scope>
    <source>
        <strain evidence="1">Bolivian I</strain>
    </source>
</reference>
<dbReference type="EMBL" id="CM043780">
    <property type="protein sequence ID" value="KAI4836774.1"/>
    <property type="molecule type" value="Genomic_DNA"/>
</dbReference>
<evidence type="ECO:0000313" key="2">
    <source>
        <dbReference type="Proteomes" id="UP001056978"/>
    </source>
</evidence>
<proteinExistence type="predicted"/>
<protein>
    <submittedName>
        <fullName evidence="1">S-adenosylmethionine-dependent methyltransferase</fullName>
    </submittedName>
</protein>
<dbReference type="Proteomes" id="UP001056978">
    <property type="component" value="Chromosome 12"/>
</dbReference>
<comment type="caution">
    <text evidence="1">The sequence shown here is derived from an EMBL/GenBank/DDBJ whole genome shotgun (WGS) entry which is preliminary data.</text>
</comment>
<name>A0ACB9Y7W9_PLABR</name>